<sequence>MKARSRYRSPVPSASSSPGWPSAGSEAVSSPVSPAPTTATAPPGAIDLADRMPAQVCCALVTRPADRSNSSAVTGSSACPLRSTSMNRPITASAVRSPGTGRAYVLVAWT</sequence>
<dbReference type="EMBL" id="MLYO01000054">
    <property type="protein sequence ID" value="OIJ98517.1"/>
    <property type="molecule type" value="Genomic_DNA"/>
</dbReference>
<keyword evidence="3" id="KW-1185">Reference proteome</keyword>
<evidence type="ECO:0000313" key="2">
    <source>
        <dbReference type="EMBL" id="OIJ98517.1"/>
    </source>
</evidence>
<feature type="region of interest" description="Disordered" evidence="1">
    <location>
        <begin position="1"/>
        <end position="47"/>
    </location>
</feature>
<accession>A0A1S2PXF0</accession>
<comment type="caution">
    <text evidence="2">The sequence shown here is derived from an EMBL/GenBank/DDBJ whole genome shotgun (WGS) entry which is preliminary data.</text>
</comment>
<evidence type="ECO:0000256" key="1">
    <source>
        <dbReference type="SAM" id="MobiDB-lite"/>
    </source>
</evidence>
<name>A0A1S2PXF0_9ACTN</name>
<proteinExistence type="predicted"/>
<dbReference type="Proteomes" id="UP000179642">
    <property type="component" value="Unassembled WGS sequence"/>
</dbReference>
<reference evidence="2 3" key="1">
    <citation type="submission" date="2016-10" db="EMBL/GenBank/DDBJ databases">
        <title>Genome sequence of Streptomyces sp. MUSC 1.</title>
        <authorList>
            <person name="Lee L.-H."/>
            <person name="Ser H.-L."/>
            <person name="Law J.W.-F."/>
        </authorList>
    </citation>
    <scope>NUCLEOTIDE SEQUENCE [LARGE SCALE GENOMIC DNA]</scope>
    <source>
        <strain evidence="2 3">MUSC 1</strain>
    </source>
</reference>
<gene>
    <name evidence="2" type="ORF">BIV23_29650</name>
</gene>
<dbReference type="AlphaFoldDB" id="A0A1S2PXF0"/>
<feature type="compositionally biased region" description="Low complexity" evidence="1">
    <location>
        <begin position="8"/>
        <end position="45"/>
    </location>
</feature>
<evidence type="ECO:0000313" key="3">
    <source>
        <dbReference type="Proteomes" id="UP000179642"/>
    </source>
</evidence>
<organism evidence="2 3">
    <name type="scientific">Streptomyces monashensis</name>
    <dbReference type="NCBI Taxonomy" id="1678012"/>
    <lineage>
        <taxon>Bacteria</taxon>
        <taxon>Bacillati</taxon>
        <taxon>Actinomycetota</taxon>
        <taxon>Actinomycetes</taxon>
        <taxon>Kitasatosporales</taxon>
        <taxon>Streptomycetaceae</taxon>
        <taxon>Streptomyces</taxon>
    </lineage>
</organism>
<protein>
    <submittedName>
        <fullName evidence="2">Uncharacterized protein</fullName>
    </submittedName>
</protein>